<name>A0A8K0W2X2_9PLEO</name>
<organism evidence="3 4">
    <name type="scientific">Paraphoma chrysanthemicola</name>
    <dbReference type="NCBI Taxonomy" id="798071"/>
    <lineage>
        <taxon>Eukaryota</taxon>
        <taxon>Fungi</taxon>
        <taxon>Dikarya</taxon>
        <taxon>Ascomycota</taxon>
        <taxon>Pezizomycotina</taxon>
        <taxon>Dothideomycetes</taxon>
        <taxon>Pleosporomycetidae</taxon>
        <taxon>Pleosporales</taxon>
        <taxon>Pleosporineae</taxon>
        <taxon>Phaeosphaeriaceae</taxon>
        <taxon>Paraphoma</taxon>
    </lineage>
</organism>
<evidence type="ECO:0000256" key="2">
    <source>
        <dbReference type="SAM" id="MobiDB-lite"/>
    </source>
</evidence>
<dbReference type="GO" id="GO:0045944">
    <property type="term" value="P:positive regulation of transcription by RNA polymerase II"/>
    <property type="evidence" value="ECO:0007669"/>
    <property type="project" value="TreeGrafter"/>
</dbReference>
<protein>
    <submittedName>
        <fullName evidence="3">Uncharacterized protein</fullName>
    </submittedName>
</protein>
<keyword evidence="1" id="KW-0539">Nucleus</keyword>
<proteinExistence type="predicted"/>
<dbReference type="Proteomes" id="UP000813461">
    <property type="component" value="Unassembled WGS sequence"/>
</dbReference>
<gene>
    <name evidence="3" type="ORF">FB567DRAFT_416159</name>
</gene>
<feature type="region of interest" description="Disordered" evidence="2">
    <location>
        <begin position="72"/>
        <end position="108"/>
    </location>
</feature>
<evidence type="ECO:0000256" key="1">
    <source>
        <dbReference type="ARBA" id="ARBA00023242"/>
    </source>
</evidence>
<feature type="non-terminal residue" evidence="3">
    <location>
        <position position="1"/>
    </location>
</feature>
<dbReference type="OrthoDB" id="407832at2759"/>
<feature type="compositionally biased region" description="Low complexity" evidence="2">
    <location>
        <begin position="123"/>
        <end position="137"/>
    </location>
</feature>
<dbReference type="GO" id="GO:0000976">
    <property type="term" value="F:transcription cis-regulatory region binding"/>
    <property type="evidence" value="ECO:0007669"/>
    <property type="project" value="TreeGrafter"/>
</dbReference>
<dbReference type="EMBL" id="JAGMVJ010000004">
    <property type="protein sequence ID" value="KAH7091687.1"/>
    <property type="molecule type" value="Genomic_DNA"/>
</dbReference>
<evidence type="ECO:0000313" key="4">
    <source>
        <dbReference type="Proteomes" id="UP000813461"/>
    </source>
</evidence>
<comment type="caution">
    <text evidence="3">The sequence shown here is derived from an EMBL/GenBank/DDBJ whole genome shotgun (WGS) entry which is preliminary data.</text>
</comment>
<dbReference type="PANTHER" id="PTHR37534">
    <property type="entry name" value="TRANSCRIPTIONAL ACTIVATOR PROTEIN UGA3"/>
    <property type="match status" value="1"/>
</dbReference>
<reference evidence="3" key="1">
    <citation type="journal article" date="2021" name="Nat. Commun.">
        <title>Genetic determinants of endophytism in the Arabidopsis root mycobiome.</title>
        <authorList>
            <person name="Mesny F."/>
            <person name="Miyauchi S."/>
            <person name="Thiergart T."/>
            <person name="Pickel B."/>
            <person name="Atanasova L."/>
            <person name="Karlsson M."/>
            <person name="Huettel B."/>
            <person name="Barry K.W."/>
            <person name="Haridas S."/>
            <person name="Chen C."/>
            <person name="Bauer D."/>
            <person name="Andreopoulos W."/>
            <person name="Pangilinan J."/>
            <person name="LaButti K."/>
            <person name="Riley R."/>
            <person name="Lipzen A."/>
            <person name="Clum A."/>
            <person name="Drula E."/>
            <person name="Henrissat B."/>
            <person name="Kohler A."/>
            <person name="Grigoriev I.V."/>
            <person name="Martin F.M."/>
            <person name="Hacquard S."/>
        </authorList>
    </citation>
    <scope>NUCLEOTIDE SEQUENCE</scope>
    <source>
        <strain evidence="3">MPI-SDFR-AT-0120</strain>
    </source>
</reference>
<feature type="region of interest" description="Disordered" evidence="2">
    <location>
        <begin position="123"/>
        <end position="184"/>
    </location>
</feature>
<feature type="compositionally biased region" description="Low complexity" evidence="2">
    <location>
        <begin position="150"/>
        <end position="164"/>
    </location>
</feature>
<accession>A0A8K0W2X2</accession>
<evidence type="ECO:0000313" key="3">
    <source>
        <dbReference type="EMBL" id="KAH7091687.1"/>
    </source>
</evidence>
<dbReference type="AlphaFoldDB" id="A0A8K0W2X2"/>
<feature type="compositionally biased region" description="Polar residues" evidence="2">
    <location>
        <begin position="171"/>
        <end position="184"/>
    </location>
</feature>
<dbReference type="GO" id="GO:0003700">
    <property type="term" value="F:DNA-binding transcription factor activity"/>
    <property type="evidence" value="ECO:0007669"/>
    <property type="project" value="TreeGrafter"/>
</dbReference>
<keyword evidence="4" id="KW-1185">Reference proteome</keyword>
<dbReference type="GO" id="GO:0005634">
    <property type="term" value="C:nucleus"/>
    <property type="evidence" value="ECO:0007669"/>
    <property type="project" value="TreeGrafter"/>
</dbReference>
<dbReference type="PANTHER" id="PTHR37534:SF2">
    <property type="entry name" value="N-ACETYLTRANSFERASE DOMAIN-CONTAINING PROTEIN"/>
    <property type="match status" value="1"/>
</dbReference>
<feature type="non-terminal residue" evidence="3">
    <location>
        <position position="439"/>
    </location>
</feature>
<sequence length="439" mass="49363">SADGKAKVARRPSSNYRVRFRHGVYPNAEGLATRADIKKYDYFFSGGQTWVATPIVIDFVDESEQVAAELQTVERSTSGGGSRRPARRLTRTRTAEKIPQSTSHGRKEVFDMSMQPTTYMAVSSGLSSAAPSTASSSPRQAGFAHRRHTSPAPSSISSHDGSSSVDWQYDAPTSDSRLPTTNMTQIPWPLSDPVEARLFRFWVDTAAQWFDITSSTAVFKEVIPQLALTNSMLLNAIFMIACQHIGRYDASFPAKPFVYHERVLHQLIPYLAENGRIQDEATLVAAVLLRCCEELHAGTHGQSHLSTYELFHGPEGWLFDMSSPVVQACFMIHVHFEVYQSLLNQPCLRVNYENCPIPELSSPPDDVAWCNKIVWICAQILQWMQSGSSEISDWQRLHGMVNVWEHHRPSRFNAFFYREADPNAGRPLPELWFPNICHG</sequence>